<proteinExistence type="predicted"/>
<dbReference type="AlphaFoldDB" id="A0A915DFX2"/>
<dbReference type="Proteomes" id="UP000887574">
    <property type="component" value="Unplaced"/>
</dbReference>
<dbReference type="WBParaSite" id="jg19031">
    <property type="protein sequence ID" value="jg19031"/>
    <property type="gene ID" value="jg19031"/>
</dbReference>
<sequence length="94" mass="10270">MAFVYADQNEPLEGEEEFQVRSQRLELERIDPSDSRSQDHSVFRGFKVSCFRRCRGSVSSSHIGTRRSSGGEKGGRTSGCAMVVVVDASIAANG</sequence>
<name>A0A915DFX2_9BILA</name>
<organism evidence="1 2">
    <name type="scientific">Ditylenchus dipsaci</name>
    <dbReference type="NCBI Taxonomy" id="166011"/>
    <lineage>
        <taxon>Eukaryota</taxon>
        <taxon>Metazoa</taxon>
        <taxon>Ecdysozoa</taxon>
        <taxon>Nematoda</taxon>
        <taxon>Chromadorea</taxon>
        <taxon>Rhabditida</taxon>
        <taxon>Tylenchina</taxon>
        <taxon>Tylenchomorpha</taxon>
        <taxon>Sphaerularioidea</taxon>
        <taxon>Anguinidae</taxon>
        <taxon>Anguininae</taxon>
        <taxon>Ditylenchus</taxon>
    </lineage>
</organism>
<keyword evidence="1" id="KW-1185">Reference proteome</keyword>
<protein>
    <submittedName>
        <fullName evidence="2">Uncharacterized protein</fullName>
    </submittedName>
</protein>
<accession>A0A915DFX2</accession>
<evidence type="ECO:0000313" key="1">
    <source>
        <dbReference type="Proteomes" id="UP000887574"/>
    </source>
</evidence>
<reference evidence="2" key="1">
    <citation type="submission" date="2022-11" db="UniProtKB">
        <authorList>
            <consortium name="WormBaseParasite"/>
        </authorList>
    </citation>
    <scope>IDENTIFICATION</scope>
</reference>
<evidence type="ECO:0000313" key="2">
    <source>
        <dbReference type="WBParaSite" id="jg19031"/>
    </source>
</evidence>